<dbReference type="Gene3D" id="3.30.565.40">
    <property type="entry name" value="Fervidobacterium nodosum Rt17-B1 like"/>
    <property type="match status" value="1"/>
</dbReference>
<accession>A0ABV6DUW2</accession>
<proteinExistence type="predicted"/>
<gene>
    <name evidence="2" type="ORF">ACFFK0_28975</name>
</gene>
<dbReference type="RefSeq" id="WP_377474617.1">
    <property type="nucleotide sequence ID" value="NZ_JBHLWN010000121.1"/>
</dbReference>
<organism evidence="2 3">
    <name type="scientific">Paenibacillus chartarius</name>
    <dbReference type="NCBI Taxonomy" id="747481"/>
    <lineage>
        <taxon>Bacteria</taxon>
        <taxon>Bacillati</taxon>
        <taxon>Bacillota</taxon>
        <taxon>Bacilli</taxon>
        <taxon>Bacillales</taxon>
        <taxon>Paenibacillaceae</taxon>
        <taxon>Paenibacillus</taxon>
    </lineage>
</organism>
<dbReference type="EMBL" id="JBHLWN010000121">
    <property type="protein sequence ID" value="MFC0216434.1"/>
    <property type="molecule type" value="Genomic_DNA"/>
</dbReference>
<name>A0ABV6DUW2_9BACL</name>
<reference evidence="2 3" key="1">
    <citation type="submission" date="2024-09" db="EMBL/GenBank/DDBJ databases">
        <authorList>
            <person name="Sun Q."/>
            <person name="Mori K."/>
        </authorList>
    </citation>
    <scope>NUCLEOTIDE SEQUENCE [LARGE SCALE GENOMIC DNA]</scope>
    <source>
        <strain evidence="2 3">CCM 7759</strain>
    </source>
</reference>
<dbReference type="Pfam" id="PF11738">
    <property type="entry name" value="DUF3298"/>
    <property type="match status" value="1"/>
</dbReference>
<dbReference type="InterPro" id="IPR021729">
    <property type="entry name" value="DUF3298"/>
</dbReference>
<protein>
    <submittedName>
        <fullName evidence="2">DUF3298 domain-containing protein</fullName>
    </submittedName>
</protein>
<evidence type="ECO:0000313" key="3">
    <source>
        <dbReference type="Proteomes" id="UP001589776"/>
    </source>
</evidence>
<dbReference type="Proteomes" id="UP001589776">
    <property type="component" value="Unassembled WGS sequence"/>
</dbReference>
<evidence type="ECO:0000313" key="2">
    <source>
        <dbReference type="EMBL" id="MFC0216434.1"/>
    </source>
</evidence>
<evidence type="ECO:0000259" key="1">
    <source>
        <dbReference type="Pfam" id="PF11738"/>
    </source>
</evidence>
<keyword evidence="3" id="KW-1185">Reference proteome</keyword>
<dbReference type="Gene3D" id="3.90.640.20">
    <property type="entry name" value="Heat-shock cognate protein, ATPase"/>
    <property type="match status" value="1"/>
</dbReference>
<feature type="domain" description="DUF3298" evidence="1">
    <location>
        <begin position="117"/>
        <end position="187"/>
    </location>
</feature>
<sequence>MNLDQLPLGVTTQLMKGPKLEVWVPQLRGHGNVPPHNVLQEWNRAIREQAETLVRSQGYPGEGDTEVSGYYELKTNERSVLSLSQFNYAYTKGAAHGLTVQKSLTFDAKTGRPVSLADVFKPGVDYSKRLSAIVQQQIKWRQMTLLVEFPGVRPDQDFYIADKSLVLYYQLYEITAYAFGFAYFPISVYELADIVAEDGALGRMMY</sequence>
<dbReference type="InterPro" id="IPR037126">
    <property type="entry name" value="PdaC/RsiV-like_sf"/>
</dbReference>
<comment type="caution">
    <text evidence="2">The sequence shown here is derived from an EMBL/GenBank/DDBJ whole genome shotgun (WGS) entry which is preliminary data.</text>
</comment>